<protein>
    <submittedName>
        <fullName evidence="1">Uncharacterized protein</fullName>
    </submittedName>
</protein>
<dbReference type="RefSeq" id="WP_157687691.1">
    <property type="nucleotide sequence ID" value="NZ_CP034344.1"/>
</dbReference>
<organism evidence="1 2">
    <name type="scientific">Haloplanus rallus</name>
    <dbReference type="NCBI Taxonomy" id="1816183"/>
    <lineage>
        <taxon>Archaea</taxon>
        <taxon>Methanobacteriati</taxon>
        <taxon>Methanobacteriota</taxon>
        <taxon>Stenosarchaea group</taxon>
        <taxon>Halobacteria</taxon>
        <taxon>Halobacteriales</taxon>
        <taxon>Haloferacaceae</taxon>
        <taxon>Haloplanus</taxon>
    </lineage>
</organism>
<dbReference type="OrthoDB" id="351152at2157"/>
<dbReference type="Proteomes" id="UP000428325">
    <property type="component" value="Plasmid pMBLA003601"/>
</dbReference>
<keyword evidence="2" id="KW-1185">Reference proteome</keyword>
<dbReference type="KEGG" id="hra:EI982_00805"/>
<dbReference type="GeneID" id="43368037"/>
<reference evidence="1 2" key="1">
    <citation type="submission" date="2018-12" db="EMBL/GenBank/DDBJ databases">
        <title>Complete genome sequence of Haloplanus rallus MBLA0036.</title>
        <authorList>
            <person name="Nam Y.-d."/>
            <person name="Kang J."/>
            <person name="Chung W.-H."/>
            <person name="Park Y.S."/>
        </authorList>
    </citation>
    <scope>NUCLEOTIDE SEQUENCE [LARGE SCALE GENOMIC DNA]</scope>
    <source>
        <strain evidence="1 2">MBLA0036</strain>
        <plasmid evidence="2">pmbla003601</plasmid>
    </source>
</reference>
<dbReference type="EMBL" id="CP034344">
    <property type="protein sequence ID" value="QGX93414.1"/>
    <property type="molecule type" value="Genomic_DNA"/>
</dbReference>
<accession>A0A6B9F4Z2</accession>
<gene>
    <name evidence="1" type="ORF">EI982_00805</name>
</gene>
<name>A0A6B9F4Z2_9EURY</name>
<sequence length="255" mass="29495">MWSQYDFEAIEALHEEVAEDYSDPNHPHGEHARVLLTATQNLHDTDTALRHVYGDIIGDEHKMQLFYLRRGLRSLFSVYQAAKHHHYSTAYSRIRLLLELYLVVREMNRDQEKTKQKFQNARSEIRENEYGPFDPLPFADYVDGLRKHLLGTLTGEYESLDALVGRLSDFGAHPTSIKTPQRELEYVDILEENVLGFALMFTFGLAAQYVRTFDDTVIERSLREDMDAVFVAVLWQVGSLPEFFAEDLEFGSQIG</sequence>
<geneLocation type="plasmid" evidence="2">
    <name>pmbla003601</name>
</geneLocation>
<keyword evidence="1" id="KW-0614">Plasmid</keyword>
<evidence type="ECO:0000313" key="1">
    <source>
        <dbReference type="EMBL" id="QGX93414.1"/>
    </source>
</evidence>
<evidence type="ECO:0000313" key="2">
    <source>
        <dbReference type="Proteomes" id="UP000428325"/>
    </source>
</evidence>
<dbReference type="AlphaFoldDB" id="A0A6B9F4Z2"/>
<proteinExistence type="predicted"/>